<dbReference type="CDD" id="cd00009">
    <property type="entry name" value="AAA"/>
    <property type="match status" value="1"/>
</dbReference>
<dbReference type="GO" id="GO:0034605">
    <property type="term" value="P:cellular response to heat"/>
    <property type="evidence" value="ECO:0007669"/>
    <property type="project" value="TreeGrafter"/>
</dbReference>
<dbReference type="InterPro" id="IPR003593">
    <property type="entry name" value="AAA+_ATPase"/>
</dbReference>
<protein>
    <submittedName>
        <fullName evidence="11">AAA ATPase domain-containing protein</fullName>
    </submittedName>
</protein>
<dbReference type="PROSITE" id="PS00870">
    <property type="entry name" value="CLPAB_1"/>
    <property type="match status" value="1"/>
</dbReference>
<evidence type="ECO:0000313" key="12">
    <source>
        <dbReference type="Proteomes" id="UP000193920"/>
    </source>
</evidence>
<dbReference type="InterPro" id="IPR036628">
    <property type="entry name" value="Clp_N_dom_sf"/>
</dbReference>
<keyword evidence="8" id="KW-0175">Coiled coil</keyword>
<evidence type="ECO:0000256" key="5">
    <source>
        <dbReference type="ARBA" id="ARBA00023186"/>
    </source>
</evidence>
<dbReference type="GO" id="GO:0005524">
    <property type="term" value="F:ATP binding"/>
    <property type="evidence" value="ECO:0007669"/>
    <property type="project" value="UniProtKB-KW"/>
</dbReference>
<feature type="coiled-coil region" evidence="8">
    <location>
        <begin position="503"/>
        <end position="530"/>
    </location>
</feature>
<sequence length="977" mass="111007">MSENFSEKVEKIILKSKELAQEASHIEIQPWHMFLALLDDPDGVLKKIISKSGGDSLMVERAIKRKIVHLPVQTPPPENITFSKNGYKIIQNAQKISSKNKDKFCTLDSVILALIEWNEISNILQSSGIDVSNMKEQVKKLRGSGTADSKNAEDTFDALNKYAIDMTALAEQGKFDPVIGRDDEIRRVIRVLTCRKKNNPCLIGEPGVGKTAIIEGLAQRIVANDIPTNLKCRLYSLDMGSLVAGTAYRGDFEKRLKAVLNEVTSSEENIILFIDEIHLVLGAGKTSGSMDAANLLKPMLARGELRCIGATTLAEYREYVEKDAAFERRFQQVYVGEPSVQDTITILRGLKEKFEAYAGVKILDSALVQAAYLSNRYISNRFLPDKAIDLVDEACAYAKVQLESQPEQIDILQRKKFQLEIEKTALSGEKSQIAKDRLQKVEEEISKLDEELKPLMEQYKNEKKRIDEIGIMNKKLDEIRYKIADAERRQDLALAADLKYYALPEVENRIKELEAKREKELDEMIEEEGDNYGHGQQLDNDTLFHEDEDEDESRNNNEKFNNGSNKNDKNKNKNKNKNNQEGKERLLKEIIGPNEIADIVSKWTGIPVQRLSQGEAERFLHLAEHLHNRIIGQDEAVELVSEAILRSRAGLAREKAPAGSFLFLGPTGVGKTELAKALACELFDDEKYIVRIDMTEYMEKHSVSRLIGAPPGYVGYEESGQLTEAVRRRPYSIVLFDEVEKAHPEVINILLQVLDDGVLTDGKGRTVDFSNTVIIMTSNLGYRPLQELALQGRTAIDGNTRERVMEEVRQCLKPELINRLDDIILFHPLSQKELRSIIVNQVKFIENRISKQGLINLKLRMTEAAQDFILREAYDAAYGARPIRRYLEKHIVTRLSYLKIKGKLYSGCTVNIDYSGEDNKLVDDQILLNKFLYDNDNNTNSKNLDSFYDDINNINLRRVINIFIFSYPMDNYFLLLI</sequence>
<dbReference type="OrthoDB" id="47330at2759"/>
<dbReference type="Gene3D" id="3.40.50.300">
    <property type="entry name" value="P-loop containing nucleotide triphosphate hydrolases"/>
    <property type="match status" value="3"/>
</dbReference>
<dbReference type="PRINTS" id="PR00300">
    <property type="entry name" value="CLPPROTEASEA"/>
</dbReference>
<keyword evidence="5 7" id="KW-0143">Chaperone</keyword>
<dbReference type="CDD" id="cd19499">
    <property type="entry name" value="RecA-like_ClpB_Hsp104-like"/>
    <property type="match status" value="1"/>
</dbReference>
<name>A0A1Y2F9M1_9FUNG</name>
<organism evidence="11 12">
    <name type="scientific">Neocallimastix californiae</name>
    <dbReference type="NCBI Taxonomy" id="1754190"/>
    <lineage>
        <taxon>Eukaryota</taxon>
        <taxon>Fungi</taxon>
        <taxon>Fungi incertae sedis</taxon>
        <taxon>Chytridiomycota</taxon>
        <taxon>Chytridiomycota incertae sedis</taxon>
        <taxon>Neocallimastigomycetes</taxon>
        <taxon>Neocallimastigales</taxon>
        <taxon>Neocallimastigaceae</taxon>
        <taxon>Neocallimastix</taxon>
    </lineage>
</organism>
<evidence type="ECO:0000256" key="9">
    <source>
        <dbReference type="SAM" id="MobiDB-lite"/>
    </source>
</evidence>
<evidence type="ECO:0000256" key="4">
    <source>
        <dbReference type="ARBA" id="ARBA00022840"/>
    </source>
</evidence>
<evidence type="ECO:0000313" key="11">
    <source>
        <dbReference type="EMBL" id="ORY80144.1"/>
    </source>
</evidence>
<dbReference type="InterPro" id="IPR041546">
    <property type="entry name" value="ClpA/ClpB_AAA_lid"/>
</dbReference>
<dbReference type="SMART" id="SM01086">
    <property type="entry name" value="ClpB_D2-small"/>
    <property type="match status" value="1"/>
</dbReference>
<feature type="coiled-coil region" evidence="8">
    <location>
        <begin position="431"/>
        <end position="465"/>
    </location>
</feature>
<evidence type="ECO:0000256" key="1">
    <source>
        <dbReference type="ARBA" id="ARBA00008675"/>
    </source>
</evidence>
<dbReference type="InterPro" id="IPR004176">
    <property type="entry name" value="Clp_R_N"/>
</dbReference>
<dbReference type="Pfam" id="PF00004">
    <property type="entry name" value="AAA"/>
    <property type="match status" value="1"/>
</dbReference>
<dbReference type="Pfam" id="PF10431">
    <property type="entry name" value="ClpB_D2-small"/>
    <property type="match status" value="1"/>
</dbReference>
<dbReference type="EMBL" id="MCOG01000013">
    <property type="protein sequence ID" value="ORY80144.1"/>
    <property type="molecule type" value="Genomic_DNA"/>
</dbReference>
<keyword evidence="2 6" id="KW-0677">Repeat</keyword>
<feature type="region of interest" description="Disordered" evidence="9">
    <location>
        <begin position="546"/>
        <end position="585"/>
    </location>
</feature>
<dbReference type="AlphaFoldDB" id="A0A1Y2F9M1"/>
<accession>A0A1Y2F9M1</accession>
<dbReference type="GO" id="GO:0016887">
    <property type="term" value="F:ATP hydrolysis activity"/>
    <property type="evidence" value="ECO:0007669"/>
    <property type="project" value="InterPro"/>
</dbReference>
<dbReference type="InterPro" id="IPR027417">
    <property type="entry name" value="P-loop_NTPase"/>
</dbReference>
<dbReference type="InterPro" id="IPR018368">
    <property type="entry name" value="ClpA/B_CS1"/>
</dbReference>
<dbReference type="InterPro" id="IPR019489">
    <property type="entry name" value="Clp_ATPase_C"/>
</dbReference>
<dbReference type="Gene3D" id="1.10.8.60">
    <property type="match status" value="1"/>
</dbReference>
<keyword evidence="4 7" id="KW-0067">ATP-binding</keyword>
<evidence type="ECO:0000256" key="6">
    <source>
        <dbReference type="PROSITE-ProRule" id="PRU01251"/>
    </source>
</evidence>
<dbReference type="PROSITE" id="PS00871">
    <property type="entry name" value="CLPAB_2"/>
    <property type="match status" value="1"/>
</dbReference>
<dbReference type="GO" id="GO:0005737">
    <property type="term" value="C:cytoplasm"/>
    <property type="evidence" value="ECO:0007669"/>
    <property type="project" value="TreeGrafter"/>
</dbReference>
<comment type="similarity">
    <text evidence="1 7">Belongs to the ClpA/ClpB family.</text>
</comment>
<dbReference type="Pfam" id="PF07724">
    <property type="entry name" value="AAA_2"/>
    <property type="match status" value="1"/>
</dbReference>
<dbReference type="STRING" id="1754190.A0A1Y2F9M1"/>
<dbReference type="Gene3D" id="1.10.1780.10">
    <property type="entry name" value="Clp, N-terminal domain"/>
    <property type="match status" value="1"/>
</dbReference>
<comment type="caution">
    <text evidence="11">The sequence shown here is derived from an EMBL/GenBank/DDBJ whole genome shotgun (WGS) entry which is preliminary data.</text>
</comment>
<dbReference type="FunFam" id="3.40.50.300:FF:000120">
    <property type="entry name" value="ATP-dependent chaperone ClpB"/>
    <property type="match status" value="1"/>
</dbReference>
<dbReference type="Pfam" id="PF02861">
    <property type="entry name" value="Clp_N"/>
    <property type="match status" value="1"/>
</dbReference>
<evidence type="ECO:0000256" key="2">
    <source>
        <dbReference type="ARBA" id="ARBA00022737"/>
    </source>
</evidence>
<dbReference type="Pfam" id="PF17871">
    <property type="entry name" value="AAA_lid_9"/>
    <property type="match status" value="1"/>
</dbReference>
<proteinExistence type="inferred from homology"/>
<dbReference type="InterPro" id="IPR028299">
    <property type="entry name" value="ClpA/B_CS2"/>
</dbReference>
<dbReference type="InterPro" id="IPR001270">
    <property type="entry name" value="ClpA/B"/>
</dbReference>
<dbReference type="PANTHER" id="PTHR11638">
    <property type="entry name" value="ATP-DEPENDENT CLP PROTEASE"/>
    <property type="match status" value="1"/>
</dbReference>
<evidence type="ECO:0000259" key="10">
    <source>
        <dbReference type="PROSITE" id="PS51903"/>
    </source>
</evidence>
<dbReference type="PROSITE" id="PS51903">
    <property type="entry name" value="CLP_R"/>
    <property type="match status" value="1"/>
</dbReference>
<dbReference type="PANTHER" id="PTHR11638:SF18">
    <property type="entry name" value="HEAT SHOCK PROTEIN 104"/>
    <property type="match status" value="1"/>
</dbReference>
<dbReference type="InterPro" id="IPR050130">
    <property type="entry name" value="ClpA_ClpB"/>
</dbReference>
<dbReference type="SUPFAM" id="SSF81923">
    <property type="entry name" value="Double Clp-N motif"/>
    <property type="match status" value="1"/>
</dbReference>
<dbReference type="FunFam" id="3.40.50.300:FF:000010">
    <property type="entry name" value="Chaperone clpB 1, putative"/>
    <property type="match status" value="1"/>
</dbReference>
<keyword evidence="3 7" id="KW-0547">Nucleotide-binding</keyword>
<evidence type="ECO:0000256" key="7">
    <source>
        <dbReference type="RuleBase" id="RU004432"/>
    </source>
</evidence>
<dbReference type="SUPFAM" id="SSF52540">
    <property type="entry name" value="P-loop containing nucleoside triphosphate hydrolases"/>
    <property type="match status" value="2"/>
</dbReference>
<evidence type="ECO:0000256" key="3">
    <source>
        <dbReference type="ARBA" id="ARBA00022741"/>
    </source>
</evidence>
<feature type="domain" description="Clp R" evidence="10">
    <location>
        <begin position="2"/>
        <end position="144"/>
    </location>
</feature>
<reference evidence="11 12" key="1">
    <citation type="submission" date="2016-08" db="EMBL/GenBank/DDBJ databases">
        <title>A Parts List for Fungal Cellulosomes Revealed by Comparative Genomics.</title>
        <authorList>
            <consortium name="DOE Joint Genome Institute"/>
            <person name="Haitjema C.H."/>
            <person name="Gilmore S.P."/>
            <person name="Henske J.K."/>
            <person name="Solomon K.V."/>
            <person name="De Groot R."/>
            <person name="Kuo A."/>
            <person name="Mondo S.J."/>
            <person name="Salamov A.A."/>
            <person name="Labutti K."/>
            <person name="Zhao Z."/>
            <person name="Chiniquy J."/>
            <person name="Barry K."/>
            <person name="Brewer H.M."/>
            <person name="Purvine S.O."/>
            <person name="Wright A.T."/>
            <person name="Boxma B."/>
            <person name="Van Alen T."/>
            <person name="Hackstein J.H."/>
            <person name="Baker S.E."/>
            <person name="Grigoriev I.V."/>
            <person name="O'Malley M.A."/>
        </authorList>
    </citation>
    <scope>NUCLEOTIDE SEQUENCE [LARGE SCALE GENOMIC DNA]</scope>
    <source>
        <strain evidence="11 12">G1</strain>
    </source>
</reference>
<dbReference type="FunFam" id="3.40.50.300:FF:000025">
    <property type="entry name" value="ATP-dependent Clp protease subunit"/>
    <property type="match status" value="1"/>
</dbReference>
<evidence type="ECO:0000256" key="8">
    <source>
        <dbReference type="SAM" id="Coils"/>
    </source>
</evidence>
<dbReference type="GO" id="GO:0043335">
    <property type="term" value="P:protein unfolding"/>
    <property type="evidence" value="ECO:0007669"/>
    <property type="project" value="UniProtKB-ARBA"/>
</dbReference>
<gene>
    <name evidence="11" type="ORF">LY90DRAFT_660540</name>
</gene>
<dbReference type="SMART" id="SM00382">
    <property type="entry name" value="AAA"/>
    <property type="match status" value="2"/>
</dbReference>
<dbReference type="Proteomes" id="UP000193920">
    <property type="component" value="Unassembled WGS sequence"/>
</dbReference>
<dbReference type="InterPro" id="IPR003959">
    <property type="entry name" value="ATPase_AAA_core"/>
</dbReference>
<keyword evidence="12" id="KW-1185">Reference proteome</keyword>